<protein>
    <recommendedName>
        <fullName evidence="7">SNF2 N-terminal domain-containing protein</fullName>
    </recommendedName>
</protein>
<accession>A0A6A6I259</accession>
<dbReference type="SUPFAM" id="SSF53335">
    <property type="entry name" value="S-adenosyl-L-methionine-dependent methyltransferases"/>
    <property type="match status" value="1"/>
</dbReference>
<dbReference type="SUPFAM" id="SSF52540">
    <property type="entry name" value="P-loop containing nucleoside triphosphate hydrolases"/>
    <property type="match status" value="2"/>
</dbReference>
<sequence length="2230" mass="249002">MSSIPQLSAKAKKRPRRASSLSYDGDTIHVASAQPKAESSFAVQSPRTPLKETAGGAKTTKRSRIVTHVGIKRQSQSPSQPFQSRLASAHSSSTRQLHVPSWRRLGIELKPERRLHNDYASLLREPPLRSIHNAADSGYALPAVATDGRQDGDIDLSPVRVGVQSTHLASLSAGSEGHEVLEDTELVISELESSPKHSQSTRLRRRAARVSYVEAPINDASDSEDIEDKATASDSYTSPASDNESESMDAAESSEATTLTDEEAVDNAFTRPRKRKSTTSRKACGKPKPGKGVDLSLPPLDNVEDIFGDMASQALHLGLGEALENVRRPLNVATMLSGTESPLIALDLLSKALEKKGRPSIRVNHHFSAEIDVVKQGYIERNFRPKKLFRDVREFIPDDAKTAMTAYGAEESIPGELDILIAGFVCKDLSRLNNHQKGLDDEGQSGDTWRAIYSYSKRFRPSVVLIENVQNTIKFWDSFESKWAAIGYEYAWMTCDTKNYYIPQTRNRMYMVAIERFLFGENVDGAVAQWKHTMRKLQRQCSSPFDAFIANDNSDQYEYSSLASEPHWARCKLRYDQIRSEQRLGTRRPVTRWSENGTVRPPDFANRKFYLSQSSRVYDCIDVAHLQGVQKGFDSLHKMAIWDVSQNVDRFMANKANFGIVSCITPKGCNFVSNKQTALTGSQLLLLQGMPYDKLLFANETQKDRQDLAGNAMTTTVIGASIVSALISGSKAFRRVTPPESPDSNTVDRRKVALIEAKGMQKQVQPPPDVPSIDIGELIEDAKLSSRLCNCEGTRQLSKAVVRICSQCGHTACSDCAGNPSHNYGTTITPSQRKQTPGDFERKWWPHFPARLKFSDFPGARKLKTYLKPSGGNAWEAFVNRFDDSDIQSQFFSIYEFKRLDKCWKVSYASPEAILELLVADQIQWRLYLLCPASEPGNSPLRKALSQPLARGFVQSNILNPVWQLYIPQASLSTLQLSGSPERTNSWRSRLGLPEYKAETVPLHLQVKGDSDQSNKLTGRYSLLPHCGTAACSLYKADKANGSALYLFLEQDPIGPSHEDSFTFSYNCRRLSYGEARSIEARIDPSWRPWNMTSGAACNVKATIPGFWASDKVTLVEADLRIKVRIPSESALSASSESWGGDCSRAVTILDIKAKELLNTENLSQYAWVLGRAKTLPSFTEWQYINVNRPQGCGCSPTYPRILWSVDDDGAATAHEDRQAAALFERTLKTRCPIFHISPSSSSTTKTRIQVGVNISSLMHRARNRLTTTAHTSAWRLVTNHGASAPIRFPQLHLQSNTSDTPYAGPLRLKYELGEAQERALTWMRAQESGNELKLVEVEEAIHLELGWRAEAKAEAVVNVRGGVLADLPSFGKTVTTIALINSEFTQHMPETILKQNRTESTPSLIDLAATLIVCPPHIAPQWRTELENCLGANQYNIYNVLLLERFSDLQSLTMEEFRKARVIIVSWSVFADEEYISQLASFSAMPLPAVTKGRAFNAWLDYMSQHMPDRMQAFLSLSTSDFGTTTRKLLGERLAHPDFRATVPLKVERGSAYQSFNAINALKRSESKKASQVKRKSSPTNSRAPGSVPLFQMFHFNRIVVDEYHYLHDSKNSENYTACAAIKRISAPKRWIISGTPALANFSDVNQIASFLGVKLGRDVYGDGTAESEKKHMAEQTDVEKFLSRTETMSHYWHKARHERAQDFLDRFVRRNEPSLQHIHCSEVLRPIDLGVAHHVVYLELSQYLISQRMQIKRPRNKPGSDRVERLNASLSNSATAEEALLKNTLFHRTVSGKSGLEALIETRQEQRESTQADLLTIAKDLKEKCLERLNDTAEDYYLSFKRDMDSGNMLGDEVARQCVRTLLAHAEEASTSTKRTSKRVTSQKELTQLKDLASELRSTAQDLTLMVRAERFVASIKPLLPFLIQGGQDAQQHTCDSSGCPGTADFSQLFLIPHCGHTACQACVQARADTEACVHMGCEVPVQSSNLIKVSNLQSSKEKLSKSFGKKLDAVCRLIKTTPRGDQCLVFVPNDEAVGSVEEVFNSQYISYHSVGKGRSAAKLIEDFRTNKDPTSRKKVLILDLASESAAGANLVNANHVIFVSPLLAKSQYQYDSAMAQAIARCRRYRQEKKVHIYHFAALQTIDVDILEHQHKRFDAIHGPGSPMQTPPKSSKKEKTRLVRNVEGAMALLPVSWLANETYREMMGIEEEDPPSFTSLISFSEMFEDGDE</sequence>
<keyword evidence="3" id="KW-0547">Nucleotide-binding</keyword>
<evidence type="ECO:0000313" key="9">
    <source>
        <dbReference type="Proteomes" id="UP000800094"/>
    </source>
</evidence>
<dbReference type="GO" id="GO:0006281">
    <property type="term" value="P:DNA repair"/>
    <property type="evidence" value="ECO:0007669"/>
    <property type="project" value="TreeGrafter"/>
</dbReference>
<evidence type="ECO:0000313" key="8">
    <source>
        <dbReference type="EMBL" id="KAF2244584.1"/>
    </source>
</evidence>
<evidence type="ECO:0000256" key="5">
    <source>
        <dbReference type="ARBA" id="ARBA00022840"/>
    </source>
</evidence>
<evidence type="ECO:0000256" key="4">
    <source>
        <dbReference type="ARBA" id="ARBA00022801"/>
    </source>
</evidence>
<feature type="region of interest" description="Disordered" evidence="6">
    <location>
        <begin position="1"/>
        <end position="97"/>
    </location>
</feature>
<dbReference type="PANTHER" id="PTHR45626:SF26">
    <property type="entry name" value="FAMILY HELICASE, PUTATIVE (AFU_ORTHOLOGUE AFUA_2G09120)-RELATED"/>
    <property type="match status" value="1"/>
</dbReference>
<dbReference type="InterPro" id="IPR029063">
    <property type="entry name" value="SAM-dependent_MTases_sf"/>
</dbReference>
<dbReference type="GO" id="GO:0005634">
    <property type="term" value="C:nucleus"/>
    <property type="evidence" value="ECO:0007669"/>
    <property type="project" value="TreeGrafter"/>
</dbReference>
<dbReference type="GO" id="GO:0005524">
    <property type="term" value="F:ATP binding"/>
    <property type="evidence" value="ECO:0007669"/>
    <property type="project" value="UniProtKB-KW"/>
</dbReference>
<keyword evidence="2" id="KW-0808">Transferase</keyword>
<dbReference type="InterPro" id="IPR027417">
    <property type="entry name" value="P-loop_NTPase"/>
</dbReference>
<feature type="compositionally biased region" description="Basic residues" evidence="6">
    <location>
        <begin position="271"/>
        <end position="289"/>
    </location>
</feature>
<dbReference type="Pfam" id="PF00176">
    <property type="entry name" value="SNF2-rel_dom"/>
    <property type="match status" value="2"/>
</dbReference>
<feature type="domain" description="SNF2 N-terminal" evidence="7">
    <location>
        <begin position="1317"/>
        <end position="1471"/>
    </location>
</feature>
<keyword evidence="1" id="KW-0489">Methyltransferase</keyword>
<evidence type="ECO:0000256" key="6">
    <source>
        <dbReference type="SAM" id="MobiDB-lite"/>
    </source>
</evidence>
<name>A0A6A6I259_9PLEO</name>
<dbReference type="EMBL" id="ML987202">
    <property type="protein sequence ID" value="KAF2244584.1"/>
    <property type="molecule type" value="Genomic_DNA"/>
</dbReference>
<dbReference type="Gene3D" id="3.40.50.150">
    <property type="entry name" value="Vaccinia Virus protein VP39"/>
    <property type="match status" value="1"/>
</dbReference>
<dbReference type="InterPro" id="IPR050628">
    <property type="entry name" value="SNF2_RAD54_helicase_TF"/>
</dbReference>
<feature type="region of interest" description="Disordered" evidence="6">
    <location>
        <begin position="2157"/>
        <end position="2176"/>
    </location>
</feature>
<feature type="region of interest" description="Disordered" evidence="6">
    <location>
        <begin position="216"/>
        <end position="297"/>
    </location>
</feature>
<reference evidence="8" key="1">
    <citation type="journal article" date="2020" name="Stud. Mycol.">
        <title>101 Dothideomycetes genomes: a test case for predicting lifestyles and emergence of pathogens.</title>
        <authorList>
            <person name="Haridas S."/>
            <person name="Albert R."/>
            <person name="Binder M."/>
            <person name="Bloem J."/>
            <person name="Labutti K."/>
            <person name="Salamov A."/>
            <person name="Andreopoulos B."/>
            <person name="Baker S."/>
            <person name="Barry K."/>
            <person name="Bills G."/>
            <person name="Bluhm B."/>
            <person name="Cannon C."/>
            <person name="Castanera R."/>
            <person name="Culley D."/>
            <person name="Daum C."/>
            <person name="Ezra D."/>
            <person name="Gonzalez J."/>
            <person name="Henrissat B."/>
            <person name="Kuo A."/>
            <person name="Liang C."/>
            <person name="Lipzen A."/>
            <person name="Lutzoni F."/>
            <person name="Magnuson J."/>
            <person name="Mondo S."/>
            <person name="Nolan M."/>
            <person name="Ohm R."/>
            <person name="Pangilinan J."/>
            <person name="Park H.-J."/>
            <person name="Ramirez L."/>
            <person name="Alfaro M."/>
            <person name="Sun H."/>
            <person name="Tritt A."/>
            <person name="Yoshinaga Y."/>
            <person name="Zwiers L.-H."/>
            <person name="Turgeon B."/>
            <person name="Goodwin S."/>
            <person name="Spatafora J."/>
            <person name="Crous P."/>
            <person name="Grigoriev I."/>
        </authorList>
    </citation>
    <scope>NUCLEOTIDE SEQUENCE</scope>
    <source>
        <strain evidence="8">CBS 122368</strain>
    </source>
</reference>
<dbReference type="InterPro" id="IPR001525">
    <property type="entry name" value="C5_MeTfrase"/>
</dbReference>
<dbReference type="RefSeq" id="XP_033679588.1">
    <property type="nucleotide sequence ID" value="XM_033826056.1"/>
</dbReference>
<dbReference type="InterPro" id="IPR038718">
    <property type="entry name" value="SNF2-like_sf"/>
</dbReference>
<gene>
    <name evidence="8" type="ORF">BU26DRAFT_490498</name>
</gene>
<keyword evidence="5" id="KW-0067">ATP-binding</keyword>
<feature type="domain" description="SNF2 N-terminal" evidence="7">
    <location>
        <begin position="1592"/>
        <end position="1656"/>
    </location>
</feature>
<proteinExistence type="predicted"/>
<dbReference type="Proteomes" id="UP000800094">
    <property type="component" value="Unassembled WGS sequence"/>
</dbReference>
<dbReference type="GO" id="GO:0008168">
    <property type="term" value="F:methyltransferase activity"/>
    <property type="evidence" value="ECO:0007669"/>
    <property type="project" value="UniProtKB-KW"/>
</dbReference>
<dbReference type="Gene3D" id="3.40.50.300">
    <property type="entry name" value="P-loop containing nucleotide triphosphate hydrolases"/>
    <property type="match status" value="1"/>
</dbReference>
<dbReference type="GO" id="GO:0008094">
    <property type="term" value="F:ATP-dependent activity, acting on DNA"/>
    <property type="evidence" value="ECO:0007669"/>
    <property type="project" value="TreeGrafter"/>
</dbReference>
<evidence type="ECO:0000259" key="7">
    <source>
        <dbReference type="Pfam" id="PF00176"/>
    </source>
</evidence>
<dbReference type="GeneID" id="54579386"/>
<keyword evidence="9" id="KW-1185">Reference proteome</keyword>
<dbReference type="Gene3D" id="3.40.50.10810">
    <property type="entry name" value="Tandem AAA-ATPase domain"/>
    <property type="match status" value="2"/>
</dbReference>
<dbReference type="PANTHER" id="PTHR45626">
    <property type="entry name" value="TRANSCRIPTION TERMINATION FACTOR 2-RELATED"/>
    <property type="match status" value="1"/>
</dbReference>
<dbReference type="InterPro" id="IPR000330">
    <property type="entry name" value="SNF2_N"/>
</dbReference>
<dbReference type="OrthoDB" id="423221at2759"/>
<keyword evidence="4" id="KW-0378">Hydrolase</keyword>
<dbReference type="Pfam" id="PF00145">
    <property type="entry name" value="DNA_methylase"/>
    <property type="match status" value="1"/>
</dbReference>
<feature type="compositionally biased region" description="Polar residues" evidence="6">
    <location>
        <begin position="85"/>
        <end position="96"/>
    </location>
</feature>
<evidence type="ECO:0000256" key="1">
    <source>
        <dbReference type="ARBA" id="ARBA00022603"/>
    </source>
</evidence>
<evidence type="ECO:0000256" key="3">
    <source>
        <dbReference type="ARBA" id="ARBA00022741"/>
    </source>
</evidence>
<organism evidence="8 9">
    <name type="scientific">Trematosphaeria pertusa</name>
    <dbReference type="NCBI Taxonomy" id="390896"/>
    <lineage>
        <taxon>Eukaryota</taxon>
        <taxon>Fungi</taxon>
        <taxon>Dikarya</taxon>
        <taxon>Ascomycota</taxon>
        <taxon>Pezizomycotina</taxon>
        <taxon>Dothideomycetes</taxon>
        <taxon>Pleosporomycetidae</taxon>
        <taxon>Pleosporales</taxon>
        <taxon>Massarineae</taxon>
        <taxon>Trematosphaeriaceae</taxon>
        <taxon>Trematosphaeria</taxon>
    </lineage>
</organism>
<evidence type="ECO:0000256" key="2">
    <source>
        <dbReference type="ARBA" id="ARBA00022679"/>
    </source>
</evidence>
<dbReference type="GO" id="GO:0032259">
    <property type="term" value="P:methylation"/>
    <property type="evidence" value="ECO:0007669"/>
    <property type="project" value="UniProtKB-KW"/>
</dbReference>
<dbReference type="GO" id="GO:0016787">
    <property type="term" value="F:hydrolase activity"/>
    <property type="evidence" value="ECO:0007669"/>
    <property type="project" value="UniProtKB-KW"/>
</dbReference>
<feature type="compositionally biased region" description="Low complexity" evidence="6">
    <location>
        <begin position="74"/>
        <end position="84"/>
    </location>
</feature>